<comment type="similarity">
    <text evidence="11">Belongs to the dynactin subunit 4 family.</text>
</comment>
<dbReference type="PROSITE" id="PS50084">
    <property type="entry name" value="KH_TYPE_1"/>
    <property type="match status" value="3"/>
</dbReference>
<evidence type="ECO:0000256" key="11">
    <source>
        <dbReference type="ARBA" id="ARBA00034776"/>
    </source>
</evidence>
<evidence type="ECO:0000259" key="16">
    <source>
        <dbReference type="SMART" id="SM00322"/>
    </source>
</evidence>
<keyword evidence="8" id="KW-0007">Acetylation</keyword>
<feature type="compositionally biased region" description="Low complexity" evidence="15">
    <location>
        <begin position="23"/>
        <end position="38"/>
    </location>
</feature>
<feature type="compositionally biased region" description="Basic and acidic residues" evidence="15">
    <location>
        <begin position="418"/>
        <end position="431"/>
    </location>
</feature>
<feature type="compositionally biased region" description="Low complexity" evidence="15">
    <location>
        <begin position="578"/>
        <end position="595"/>
    </location>
</feature>
<keyword evidence="9" id="KW-0175">Coiled coil</keyword>
<dbReference type="SMART" id="SM00322">
    <property type="entry name" value="KH"/>
    <property type="match status" value="3"/>
</dbReference>
<organism evidence="17 18">
    <name type="scientific">Saitoella complicata (strain BCRC 22490 / CBS 7301 / JCM 7358 / NBRC 10748 / NRRL Y-17804)</name>
    <dbReference type="NCBI Taxonomy" id="698492"/>
    <lineage>
        <taxon>Eukaryota</taxon>
        <taxon>Fungi</taxon>
        <taxon>Dikarya</taxon>
        <taxon>Ascomycota</taxon>
        <taxon>Taphrinomycotina</taxon>
        <taxon>Taphrinomycotina incertae sedis</taxon>
        <taxon>Saitoella</taxon>
    </lineage>
</organism>
<evidence type="ECO:0000256" key="6">
    <source>
        <dbReference type="ARBA" id="ARBA00022553"/>
    </source>
</evidence>
<dbReference type="InterPro" id="IPR004088">
    <property type="entry name" value="KH_dom_type_1"/>
</dbReference>
<keyword evidence="14" id="KW-0694">RNA-binding</keyword>
<keyword evidence="4" id="KW-0963">Cytoplasm</keyword>
<feature type="region of interest" description="Disordered" evidence="15">
    <location>
        <begin position="413"/>
        <end position="436"/>
    </location>
</feature>
<feature type="region of interest" description="Disordered" evidence="15">
    <location>
        <begin position="568"/>
        <end position="607"/>
    </location>
</feature>
<name>A0A0E9NF00_SAICN</name>
<dbReference type="CDD" id="cd22457">
    <property type="entry name" value="KH-I_Rnc1_rpt3"/>
    <property type="match status" value="1"/>
</dbReference>
<dbReference type="InterPro" id="IPR008603">
    <property type="entry name" value="DCTN4"/>
</dbReference>
<dbReference type="AlphaFoldDB" id="A0A0E9NF00"/>
<dbReference type="EMBL" id="BACD03000014">
    <property type="protein sequence ID" value="GAO48432.1"/>
    <property type="molecule type" value="Genomic_DNA"/>
</dbReference>
<dbReference type="SUPFAM" id="SSF54791">
    <property type="entry name" value="Eukaryotic type KH-domain (KH-domain type I)"/>
    <property type="match status" value="3"/>
</dbReference>
<feature type="domain" description="K Homology" evidence="16">
    <location>
        <begin position="866"/>
        <end position="936"/>
    </location>
</feature>
<dbReference type="GO" id="GO:0003723">
    <property type="term" value="F:RNA binding"/>
    <property type="evidence" value="ECO:0007669"/>
    <property type="project" value="UniProtKB-UniRule"/>
</dbReference>
<evidence type="ECO:0000256" key="13">
    <source>
        <dbReference type="ARBA" id="ARBA00093507"/>
    </source>
</evidence>
<evidence type="ECO:0000256" key="14">
    <source>
        <dbReference type="PROSITE-ProRule" id="PRU00117"/>
    </source>
</evidence>
<dbReference type="Proteomes" id="UP000033140">
    <property type="component" value="Unassembled WGS sequence"/>
</dbReference>
<dbReference type="InterPro" id="IPR036612">
    <property type="entry name" value="KH_dom_type_1_sf"/>
</dbReference>
<evidence type="ECO:0000256" key="4">
    <source>
        <dbReference type="ARBA" id="ARBA00022490"/>
    </source>
</evidence>
<evidence type="ECO:0000256" key="5">
    <source>
        <dbReference type="ARBA" id="ARBA00022499"/>
    </source>
</evidence>
<dbReference type="Gene3D" id="3.30.1370.10">
    <property type="entry name" value="K Homology domain, type 1"/>
    <property type="match status" value="3"/>
</dbReference>
<keyword evidence="6" id="KW-0597">Phosphoprotein</keyword>
<evidence type="ECO:0000256" key="12">
    <source>
        <dbReference type="ARBA" id="ARBA00034864"/>
    </source>
</evidence>
<proteinExistence type="inferred from homology"/>
<dbReference type="GO" id="GO:0005869">
    <property type="term" value="C:dynactin complex"/>
    <property type="evidence" value="ECO:0007669"/>
    <property type="project" value="InterPro"/>
</dbReference>
<evidence type="ECO:0000256" key="1">
    <source>
        <dbReference type="ARBA" id="ARBA00004300"/>
    </source>
</evidence>
<evidence type="ECO:0000256" key="8">
    <source>
        <dbReference type="ARBA" id="ARBA00022990"/>
    </source>
</evidence>
<dbReference type="PANTHER" id="PTHR13034:SF2">
    <property type="entry name" value="DYNACTIN SUBUNIT 4"/>
    <property type="match status" value="1"/>
</dbReference>
<feature type="region of interest" description="Disordered" evidence="15">
    <location>
        <begin position="23"/>
        <end position="54"/>
    </location>
</feature>
<evidence type="ECO:0000256" key="10">
    <source>
        <dbReference type="ARBA" id="ARBA00023212"/>
    </source>
</evidence>
<keyword evidence="18" id="KW-1185">Reference proteome</keyword>
<evidence type="ECO:0000256" key="15">
    <source>
        <dbReference type="SAM" id="MobiDB-lite"/>
    </source>
</evidence>
<feature type="domain" description="K Homology" evidence="16">
    <location>
        <begin position="721"/>
        <end position="792"/>
    </location>
</feature>
<accession>A0A0E9NF00</accession>
<comment type="caution">
    <text evidence="17">The sequence shown here is derived from an EMBL/GenBank/DDBJ whole genome shotgun (WGS) entry which is preliminary data.</text>
</comment>
<dbReference type="InterPro" id="IPR004087">
    <property type="entry name" value="KH_dom"/>
</dbReference>
<reference evidence="17 18" key="3">
    <citation type="journal article" date="2015" name="Genome Announc.">
        <title>Draft Genome Sequence of the Archiascomycetous Yeast Saitoella complicata.</title>
        <authorList>
            <person name="Yamauchi K."/>
            <person name="Kondo S."/>
            <person name="Hamamoto M."/>
            <person name="Takahashi Y."/>
            <person name="Ogura Y."/>
            <person name="Hayashi T."/>
            <person name="Nishida H."/>
        </authorList>
    </citation>
    <scope>NUCLEOTIDE SEQUENCE [LARGE SCALE GENOMIC DNA]</scope>
    <source>
        <strain evidence="17 18">NRRL Y-17804</strain>
    </source>
</reference>
<dbReference type="Pfam" id="PF00013">
    <property type="entry name" value="KH_1"/>
    <property type="match status" value="3"/>
</dbReference>
<feature type="compositionally biased region" description="Basic and acidic residues" evidence="15">
    <location>
        <begin position="826"/>
        <end position="841"/>
    </location>
</feature>
<keyword evidence="5" id="KW-1017">Isopeptide bond</keyword>
<evidence type="ECO:0000256" key="9">
    <source>
        <dbReference type="ARBA" id="ARBA00023054"/>
    </source>
</evidence>
<dbReference type="STRING" id="698492.A0A0E9NF00"/>
<reference evidence="17 18" key="1">
    <citation type="journal article" date="2011" name="J. Gen. Appl. Microbiol.">
        <title>Draft genome sequencing of the enigmatic yeast Saitoella complicata.</title>
        <authorList>
            <person name="Nishida H."/>
            <person name="Hamamoto M."/>
            <person name="Sugiyama J."/>
        </authorList>
    </citation>
    <scope>NUCLEOTIDE SEQUENCE [LARGE SCALE GENOMIC DNA]</scope>
    <source>
        <strain evidence="17 18">NRRL Y-17804</strain>
    </source>
</reference>
<sequence>MGSAFLHIHCPCADSITTIPPLPPSSSTASAHPDTSTHPPGPPSLAAAAAEAEEEVEDSLWDPKAPRSQFNTFPLSNLYFCEECQSIRCPRCVQEEVVCWFCPWCMFEVPATNVRSDHNRCARNCLECPRCSAPLSLHPLPTTTTPSDPATGGHLVCDNCDYTSSSSHAITFPKPTQLVHQLHKLHPTPPETRFDELRKHWMLKEASSGRDEKVRMGMERLMGVYAARLGGGVVGRATARIRSGSVDVGEGRSGLTPPSTAVPEVEAARYVDTATESSHLEALQRMRTLDTHDTLPGQELRPQPPLLRTKRAKRCRECRHILVRPESKPVSIRWRMGLFAMNYVPSISISPLSSSSSTKRFLLKVTNPLFDPIQIFLATPSTTHSGGQVTLTCPEFTVGANEDVVLPSLSDLRVGSGSKREEGEEEKRGRSEGGGVWDEGMNWGRVLVEMSAMVGQELEGEGAGVELPFFVRVRYATEEGKEKEKERELGFWARFAKGTGQRVHRRLAHKLFLFFESLSPSMSVLSAVRSSYSRRLVGTVRGMIPCACGNGTLLGSRSVVQVARLALQTPQHRKTQRSPSSFSSFHTDMSSSSPPYTNPSAEHDAGADDVTGYMESLSLNETGKQQQGEEATGEGYGQVTFRALITSKEAGIIIGKAGAVMAEMREKTGVKAGVSKNTVGVNDRVLTMTGEIDGVARFLSMCADRIDAEGFHAEAGAAVAKSAEIRLLCPTSLVGYVIGRAGARIKEIRETSGVDIHVESNELPGSSERIVEVRGSGEGVRTAVSKIGAILAENWERGMGTVLYNPLGHEQNVQKRNVGNYLWSRGGERSTRGPSDRRSQQPRESAASLTTSTNDAEEPSSTTTGDEIVQNISIPGDMVGCIIGRGGSKITEIRRLSGANINIAKLPHEGGERMFTLRGSAEQNEKALFLLYQQLEGEKERRTEEAAAQAAQAEQE</sequence>
<comment type="subcellular location">
    <subcellularLocation>
        <location evidence="1">Cytoplasm</location>
        <location evidence="1">Cytoskeleton</location>
        <location evidence="1">Microtubule organizing center</location>
        <location evidence="1">Centrosome</location>
    </subcellularLocation>
    <subcellularLocation>
        <location evidence="2">Cytoplasm</location>
        <location evidence="2">Cytoskeleton</location>
        <location evidence="2">Stress fiber</location>
    </subcellularLocation>
    <subcellularLocation>
        <location evidence="3">Cytoplasm</location>
        <location evidence="3">Myofibril</location>
    </subcellularLocation>
</comment>
<evidence type="ECO:0000313" key="18">
    <source>
        <dbReference type="Proteomes" id="UP000033140"/>
    </source>
</evidence>
<dbReference type="GO" id="GO:0001725">
    <property type="term" value="C:stress fiber"/>
    <property type="evidence" value="ECO:0007669"/>
    <property type="project" value="UniProtKB-SubCell"/>
</dbReference>
<keyword evidence="10" id="KW-0206">Cytoskeleton</keyword>
<comment type="subunit">
    <text evidence="13">Subunit of dynactin, a multiprotein complex part of a tripartite complex with dynein and a adapter, such as BICDL1, BICD2 or HOOK3. The dynactin complex is built around ACTR1A/ACTB filament and consists of an actin-related filament composed of a shoulder domain, a pointed end and a barbed end. Its length is defined by its flexible shoulder domain. The soulder is composed of 2 DCTN1 subunits, 4 DCTN2 and 2 DCTN3. The 4 DCNT2 (via N-terminus) bind the ACTR1A filament and act as molecular rulers to determine the length. The pointed end is important for binding dynein-dynactin cargo adapters. Consists of 4 subunits: ACTR10, DCNT4, DCTN5 and DCTN6. The barbed end is composed of a CAPZA1:CAPZB heterodimers, which binds ACTR1A/ACTB filament and dynactin and stabilizes dynactin. Interacts with ATP7B, but not ATP7A, in a copper-dependent manner. Interacts with ANK2; this interaction is required for localization at costameres. Interacts with N4BP2L1.</text>
</comment>
<dbReference type="Pfam" id="PF05502">
    <property type="entry name" value="Dynactin_p62"/>
    <property type="match status" value="2"/>
</dbReference>
<keyword evidence="7" id="KW-0832">Ubl conjugation</keyword>
<dbReference type="InterPro" id="IPR049786">
    <property type="entry name" value="Rnc1_KH-I_3"/>
</dbReference>
<evidence type="ECO:0000256" key="7">
    <source>
        <dbReference type="ARBA" id="ARBA00022843"/>
    </source>
</evidence>
<evidence type="ECO:0000313" key="17">
    <source>
        <dbReference type="EMBL" id="GAO48432.1"/>
    </source>
</evidence>
<gene>
    <name evidence="17" type="ORF">G7K_2605-t1</name>
</gene>
<reference evidence="17 18" key="2">
    <citation type="journal article" date="2014" name="J. Gen. Appl. Microbiol.">
        <title>The early diverging ascomycetous budding yeast Saitoella complicata has three histone deacetylases belonging to the Clr6, Hos2, and Rpd3 lineages.</title>
        <authorList>
            <person name="Nishida H."/>
            <person name="Matsumoto T."/>
            <person name="Kondo S."/>
            <person name="Hamamoto M."/>
            <person name="Yoshikawa H."/>
        </authorList>
    </citation>
    <scope>NUCLEOTIDE SEQUENCE [LARGE SCALE GENOMIC DNA]</scope>
    <source>
        <strain evidence="17 18">NRRL Y-17804</strain>
    </source>
</reference>
<protein>
    <recommendedName>
        <fullName evidence="12">Dynactin subunit 4</fullName>
    </recommendedName>
</protein>
<evidence type="ECO:0000256" key="2">
    <source>
        <dbReference type="ARBA" id="ARBA00004529"/>
    </source>
</evidence>
<feature type="compositionally biased region" description="Polar residues" evidence="15">
    <location>
        <begin position="847"/>
        <end position="867"/>
    </location>
</feature>
<feature type="region of interest" description="Disordered" evidence="15">
    <location>
        <begin position="823"/>
        <end position="867"/>
    </location>
</feature>
<feature type="domain" description="K Homology" evidence="16">
    <location>
        <begin position="637"/>
        <end position="707"/>
    </location>
</feature>
<evidence type="ECO:0000256" key="3">
    <source>
        <dbReference type="ARBA" id="ARBA00004657"/>
    </source>
</evidence>
<dbReference type="PANTHER" id="PTHR13034">
    <property type="entry name" value="DYNACTIN P62 SUBUNIT"/>
    <property type="match status" value="1"/>
</dbReference>